<evidence type="ECO:0000256" key="4">
    <source>
        <dbReference type="ARBA" id="ARBA00022737"/>
    </source>
</evidence>
<organism evidence="8 9">
    <name type="scientific">Polyplax serrata</name>
    <name type="common">Common mouse louse</name>
    <dbReference type="NCBI Taxonomy" id="468196"/>
    <lineage>
        <taxon>Eukaryota</taxon>
        <taxon>Metazoa</taxon>
        <taxon>Ecdysozoa</taxon>
        <taxon>Arthropoda</taxon>
        <taxon>Hexapoda</taxon>
        <taxon>Insecta</taxon>
        <taxon>Pterygota</taxon>
        <taxon>Neoptera</taxon>
        <taxon>Paraneoptera</taxon>
        <taxon>Psocodea</taxon>
        <taxon>Troctomorpha</taxon>
        <taxon>Phthiraptera</taxon>
        <taxon>Anoplura</taxon>
        <taxon>Polyplacidae</taxon>
        <taxon>Polyplax</taxon>
    </lineage>
</organism>
<dbReference type="Proteomes" id="UP001359485">
    <property type="component" value="Unassembled WGS sequence"/>
</dbReference>
<dbReference type="SUPFAM" id="SSF52058">
    <property type="entry name" value="L domain-like"/>
    <property type="match status" value="1"/>
</dbReference>
<evidence type="ECO:0000313" key="9">
    <source>
        <dbReference type="Proteomes" id="UP001359485"/>
    </source>
</evidence>
<feature type="coiled-coil region" evidence="7">
    <location>
        <begin position="8"/>
        <end position="57"/>
    </location>
</feature>
<dbReference type="InterPro" id="IPR025875">
    <property type="entry name" value="Leu-rich_rpt_4"/>
</dbReference>
<evidence type="ECO:0000256" key="1">
    <source>
        <dbReference type="ARBA" id="ARBA00010066"/>
    </source>
</evidence>
<dbReference type="PROSITE" id="PS51450">
    <property type="entry name" value="LRR"/>
    <property type="match status" value="4"/>
</dbReference>
<dbReference type="PANTHER" id="PTHR46652:SF3">
    <property type="entry name" value="LEUCINE-RICH REPEAT-CONTAINING PROTEIN 9"/>
    <property type="match status" value="1"/>
</dbReference>
<dbReference type="SMART" id="SM00365">
    <property type="entry name" value="LRR_SD22"/>
    <property type="match status" value="4"/>
</dbReference>
<proteinExistence type="inferred from homology"/>
<dbReference type="EMBL" id="JAWJWF010000052">
    <property type="protein sequence ID" value="KAK6617247.1"/>
    <property type="molecule type" value="Genomic_DNA"/>
</dbReference>
<evidence type="ECO:0000256" key="6">
    <source>
        <dbReference type="ARBA" id="ARBA00023065"/>
    </source>
</evidence>
<evidence type="ECO:0000256" key="3">
    <source>
        <dbReference type="ARBA" id="ARBA00022614"/>
    </source>
</evidence>
<dbReference type="Pfam" id="PF03179">
    <property type="entry name" value="V-ATPase_G"/>
    <property type="match status" value="1"/>
</dbReference>
<keyword evidence="5" id="KW-0375">Hydrogen ion transport</keyword>
<evidence type="ECO:0000256" key="7">
    <source>
        <dbReference type="SAM" id="Coils"/>
    </source>
</evidence>
<dbReference type="InterPro" id="IPR001611">
    <property type="entry name" value="Leu-rich_rpt"/>
</dbReference>
<comment type="caution">
    <text evidence="8">The sequence shown here is derived from an EMBL/GenBank/DDBJ whole genome shotgun (WGS) entry which is preliminary data.</text>
</comment>
<dbReference type="InterPro" id="IPR005124">
    <property type="entry name" value="V-ATPase_G"/>
</dbReference>
<accession>A0ABR1ADS0</accession>
<evidence type="ECO:0000256" key="5">
    <source>
        <dbReference type="ARBA" id="ARBA00022781"/>
    </source>
</evidence>
<gene>
    <name evidence="8" type="ORF">RUM44_005578</name>
</gene>
<evidence type="ECO:0000256" key="2">
    <source>
        <dbReference type="ARBA" id="ARBA00022448"/>
    </source>
</evidence>
<evidence type="ECO:0000313" key="8">
    <source>
        <dbReference type="EMBL" id="KAK6617247.1"/>
    </source>
</evidence>
<dbReference type="InterPro" id="IPR032675">
    <property type="entry name" value="LRR_dom_sf"/>
</dbReference>
<keyword evidence="7" id="KW-0175">Coiled coil</keyword>
<dbReference type="PANTHER" id="PTHR46652">
    <property type="entry name" value="LEUCINE-RICH REPEAT AND IQ DOMAIN-CONTAINING PROTEIN 1-RELATED"/>
    <property type="match status" value="1"/>
</dbReference>
<protein>
    <recommendedName>
        <fullName evidence="10">V-type proton ATPase subunit G</fullName>
    </recommendedName>
</protein>
<keyword evidence="4" id="KW-0677">Repeat</keyword>
<dbReference type="NCBIfam" id="TIGR01147">
    <property type="entry name" value="V_ATP_synt_G"/>
    <property type="match status" value="1"/>
</dbReference>
<reference evidence="8 9" key="1">
    <citation type="submission" date="2023-09" db="EMBL/GenBank/DDBJ databases">
        <title>Genomes of two closely related lineages of the louse Polyplax serrata with different host specificities.</title>
        <authorList>
            <person name="Martinu J."/>
            <person name="Tarabai H."/>
            <person name="Stefka J."/>
            <person name="Hypsa V."/>
        </authorList>
    </citation>
    <scope>NUCLEOTIDE SEQUENCE [LARGE SCALE GENOMIC DNA]</scope>
    <source>
        <strain evidence="8">98ZLc_SE</strain>
    </source>
</reference>
<comment type="similarity">
    <text evidence="1">Belongs to the V-ATPase G subunit family.</text>
</comment>
<dbReference type="CDD" id="cd21340">
    <property type="entry name" value="PPP1R42"/>
    <property type="match status" value="1"/>
</dbReference>
<evidence type="ECO:0008006" key="10">
    <source>
        <dbReference type="Google" id="ProtNLM"/>
    </source>
</evidence>
<dbReference type="InterPro" id="IPR050836">
    <property type="entry name" value="SDS22/Internalin_LRR"/>
</dbReference>
<keyword evidence="3" id="KW-0433">Leucine-rich repeat</keyword>
<dbReference type="Pfam" id="PF12799">
    <property type="entry name" value="LRR_4"/>
    <property type="match status" value="1"/>
</dbReference>
<dbReference type="Gene3D" id="1.20.5.2950">
    <property type="match status" value="1"/>
</dbReference>
<keyword evidence="2" id="KW-0813">Transport</keyword>
<keyword evidence="6" id="KW-0406">Ion transport</keyword>
<name>A0ABR1ADS0_POLSC</name>
<dbReference type="Gene3D" id="3.80.10.10">
    <property type="entry name" value="Ribonuclease Inhibitor"/>
    <property type="match status" value="2"/>
</dbReference>
<sequence>MASQTQGIQQLLAAEKRAAEKVAEARRRKAKRLKQAKEEAHDEIEKYRQEREKQFREFESKHMGSKEDVAARIEADAKVKIDEMNKAVGRTKDAVIKEILQLVYDIKPEMHKNYKTKPSRNNEMVKLNAKYLIKRNKANKHFLTRKKGDSNEDFLKTVTHLPLQNQFIEEILKMEHCTNLKVLYLQCNLLRNMENLDNFPNLTHLYLQRNFLVKIENLEFLPKLKKIYLGHNEIQVLEGMDKIKQLKEIHFECQDLSPGETIYFEPLTVRNLGESLQVLNISNNYLESIHGIKCLHSLRVLTAQHNYLSDLEDLTCTISEWNFLRELNLIGNDVTKNKRYLNAIIFASRSLEILDGSPVHPNTRIYVEELTERMKNFKSQKEKKTEGPKETEKALKFADTFTHRFAFAEPLSEIKSVFLLPAWKLSMFE</sequence>
<keyword evidence="9" id="KW-1185">Reference proteome</keyword>